<protein>
    <recommendedName>
        <fullName evidence="1">ABC-three component systems C-terminal domain-containing protein</fullName>
    </recommendedName>
</protein>
<dbReference type="AlphaFoldDB" id="A0AAW8H1M5"/>
<evidence type="ECO:0000259" key="1">
    <source>
        <dbReference type="Pfam" id="PF20280"/>
    </source>
</evidence>
<dbReference type="RefSeq" id="WP_306683934.1">
    <property type="nucleotide sequence ID" value="NZ_JAVDKR010000007.1"/>
</dbReference>
<dbReference type="EMBL" id="JAVDKS010000001">
    <property type="protein sequence ID" value="MDQ2254713.1"/>
    <property type="molecule type" value="Genomic_DNA"/>
</dbReference>
<organism evidence="2 3">
    <name type="scientific">Enterobacter soli</name>
    <dbReference type="NCBI Taxonomy" id="885040"/>
    <lineage>
        <taxon>Bacteria</taxon>
        <taxon>Pseudomonadati</taxon>
        <taxon>Pseudomonadota</taxon>
        <taxon>Gammaproteobacteria</taxon>
        <taxon>Enterobacterales</taxon>
        <taxon>Enterobacteriaceae</taxon>
        <taxon>Enterobacter</taxon>
    </lineage>
</organism>
<dbReference type="SUPFAM" id="SSF50494">
    <property type="entry name" value="Trypsin-like serine proteases"/>
    <property type="match status" value="1"/>
</dbReference>
<comment type="caution">
    <text evidence="2">The sequence shown here is derived from an EMBL/GenBank/DDBJ whole genome shotgun (WGS) entry which is preliminary data.</text>
</comment>
<evidence type="ECO:0000313" key="2">
    <source>
        <dbReference type="EMBL" id="MDQ2254713.1"/>
    </source>
</evidence>
<name>A0AAW8H1M5_9ENTR</name>
<evidence type="ECO:0000313" key="3">
    <source>
        <dbReference type="Proteomes" id="UP001225042"/>
    </source>
</evidence>
<dbReference type="InterPro" id="IPR009003">
    <property type="entry name" value="Peptidase_S1_PA"/>
</dbReference>
<keyword evidence="3" id="KW-1185">Reference proteome</keyword>
<dbReference type="InterPro" id="IPR046916">
    <property type="entry name" value="ABC-3C_CTD4"/>
</dbReference>
<dbReference type="Pfam" id="PF20280">
    <property type="entry name" value="CTD4"/>
    <property type="match status" value="1"/>
</dbReference>
<reference evidence="2 3" key="1">
    <citation type="submission" date="2023-08" db="EMBL/GenBank/DDBJ databases">
        <authorList>
            <person name="Dale J."/>
        </authorList>
    </citation>
    <scope>NUCLEOTIDE SEQUENCE [LARGE SCALE GENOMIC DNA]</scope>
    <source>
        <strain evidence="2 3">2023EL-00788</strain>
    </source>
</reference>
<gene>
    <name evidence="2" type="ORF">RBJ67_00955</name>
</gene>
<sequence length="427" mass="47994">MSIHEFIREHAVKVNDGSGVLVQCLSEEFSYILTAKHTLKPQNRVETWDGQPLAIIDIYHHSEDCALLTIPIVHDLSLVRFKSNKFDYKNGVIFGGFPNCRASETTPETRFRTYDGKVKQLDKAFYLTIDGLPPKSQIEGASGGGVYIIVGEKPYLIGVEIEMAGPQPQEPGVVLCYDMARFDEIVKEHNLPPILPSFLSCFSKIRPNTFNYTLNSPTILNVLRQQLHRKAEGLVRGGIPKPYELLALYDKGLIVTGQPDEAMYDLQLWSAYAEFFVLHSLLNDVKVMDLSYLKSMEKTSRFVYSRRKDGWLQDLNNIISSARKLLDNGGVLVVSSGDVGSPPIADKSFIKYLVENIATPSAEYEDEEGARIDMGLESGDIPFSFALLGSLHRECITRNEQAFLSLNTAQLMDLFKDKYADEFNKCK</sequence>
<feature type="domain" description="ABC-three component systems C-terminal" evidence="1">
    <location>
        <begin position="176"/>
        <end position="396"/>
    </location>
</feature>
<proteinExistence type="predicted"/>
<dbReference type="Proteomes" id="UP001225042">
    <property type="component" value="Unassembled WGS sequence"/>
</dbReference>
<accession>A0AAW8H1M5</accession>